<evidence type="ECO:0000256" key="2">
    <source>
        <dbReference type="SAM" id="MobiDB-lite"/>
    </source>
</evidence>
<gene>
    <name evidence="3" type="ORF">B0H15DRAFT_554022</name>
</gene>
<keyword evidence="1" id="KW-0175">Coiled coil</keyword>
<evidence type="ECO:0000313" key="3">
    <source>
        <dbReference type="EMBL" id="KAJ7099592.1"/>
    </source>
</evidence>
<dbReference type="Proteomes" id="UP001222325">
    <property type="component" value="Unassembled WGS sequence"/>
</dbReference>
<comment type="caution">
    <text evidence="3">The sequence shown here is derived from an EMBL/GenBank/DDBJ whole genome shotgun (WGS) entry which is preliminary data.</text>
</comment>
<feature type="coiled-coil region" evidence="1">
    <location>
        <begin position="235"/>
        <end position="269"/>
    </location>
</feature>
<evidence type="ECO:0000313" key="4">
    <source>
        <dbReference type="Proteomes" id="UP001222325"/>
    </source>
</evidence>
<feature type="compositionally biased region" description="Basic and acidic residues" evidence="2">
    <location>
        <begin position="419"/>
        <end position="430"/>
    </location>
</feature>
<organism evidence="3 4">
    <name type="scientific">Mycena belliarum</name>
    <dbReference type="NCBI Taxonomy" id="1033014"/>
    <lineage>
        <taxon>Eukaryota</taxon>
        <taxon>Fungi</taxon>
        <taxon>Dikarya</taxon>
        <taxon>Basidiomycota</taxon>
        <taxon>Agaricomycotina</taxon>
        <taxon>Agaricomycetes</taxon>
        <taxon>Agaricomycetidae</taxon>
        <taxon>Agaricales</taxon>
        <taxon>Marasmiineae</taxon>
        <taxon>Mycenaceae</taxon>
        <taxon>Mycena</taxon>
    </lineage>
</organism>
<accession>A0AAD6XU22</accession>
<proteinExistence type="predicted"/>
<dbReference type="AlphaFoldDB" id="A0AAD6XU22"/>
<sequence>MWLWLCRELPVWDGSRRTSLGRTNLEQSTEGQCIAAQSVRSSDALTYAALYCPTAYKPASQLAHLHIELNMDANSLSNLSRSKIVALAKANKIKANLATKEIIRQLVQRFPDGVPPAPAKPPSTPVKSFVGRVKNTIMSITHSSTEPSSRPAPLSPAIAAEKAFGNAPPMGSTLQEPPAVEVVPRPGTPATINLVDGVVPGAVAEAPEKPADGDPANPEVVKLTIKDMAEASRNNRRCLKHAEDIRARAEKLQKEAAALRTMVRVEQAERERLESYFKHWQPIGPEWSYHAVWDGPVPVAEGLGRYSNAKGSVFMEREVSTSDDEVLVAEWQKQHAKFCARRRKATKKKAEQRQVDIEMVSSDEEMGSDEEAFYAPTILYDGSERGLELQPLFSEYQPGALFLDEAFGIPSNTRMVGKRPREDGDDEGRRTPPARLKSTRSAKDALDWDRAMVDGMREAVDGSWDGLGDFLDGWRMAGRA</sequence>
<dbReference type="EMBL" id="JARJCN010000007">
    <property type="protein sequence ID" value="KAJ7099592.1"/>
    <property type="molecule type" value="Genomic_DNA"/>
</dbReference>
<protein>
    <submittedName>
        <fullName evidence="3">Uncharacterized protein</fullName>
    </submittedName>
</protein>
<name>A0AAD6XU22_9AGAR</name>
<feature type="region of interest" description="Disordered" evidence="2">
    <location>
        <begin position="412"/>
        <end position="443"/>
    </location>
</feature>
<reference evidence="3" key="1">
    <citation type="submission" date="2023-03" db="EMBL/GenBank/DDBJ databases">
        <title>Massive genome expansion in bonnet fungi (Mycena s.s.) driven by repeated elements and novel gene families across ecological guilds.</title>
        <authorList>
            <consortium name="Lawrence Berkeley National Laboratory"/>
            <person name="Harder C.B."/>
            <person name="Miyauchi S."/>
            <person name="Viragh M."/>
            <person name="Kuo A."/>
            <person name="Thoen E."/>
            <person name="Andreopoulos B."/>
            <person name="Lu D."/>
            <person name="Skrede I."/>
            <person name="Drula E."/>
            <person name="Henrissat B."/>
            <person name="Morin E."/>
            <person name="Kohler A."/>
            <person name="Barry K."/>
            <person name="LaButti K."/>
            <person name="Morin E."/>
            <person name="Salamov A."/>
            <person name="Lipzen A."/>
            <person name="Mereny Z."/>
            <person name="Hegedus B."/>
            <person name="Baldrian P."/>
            <person name="Stursova M."/>
            <person name="Weitz H."/>
            <person name="Taylor A."/>
            <person name="Grigoriev I.V."/>
            <person name="Nagy L.G."/>
            <person name="Martin F."/>
            <person name="Kauserud H."/>
        </authorList>
    </citation>
    <scope>NUCLEOTIDE SEQUENCE</scope>
    <source>
        <strain evidence="3">CBHHK173m</strain>
    </source>
</reference>
<evidence type="ECO:0000256" key="1">
    <source>
        <dbReference type="SAM" id="Coils"/>
    </source>
</evidence>
<keyword evidence="4" id="KW-1185">Reference proteome</keyword>